<keyword evidence="3" id="KW-1185">Reference proteome</keyword>
<protein>
    <submittedName>
        <fullName evidence="2">Uncharacterized protein</fullName>
    </submittedName>
</protein>
<keyword evidence="1" id="KW-0812">Transmembrane</keyword>
<keyword evidence="1" id="KW-0472">Membrane</keyword>
<dbReference type="EMBL" id="CAEQ01001971">
    <property type="protein sequence ID" value="CCD15627.1"/>
    <property type="molecule type" value="Genomic_DNA"/>
</dbReference>
<sequence length="127" mass="14258">MKTTQMYCFPSGTGRKLPERFWKRNWLFVMAETALESFQLTGGLFGGLLLFFEVLLFLYNSLLASVSLSSAVAVFVASLRPSQNSFSLPILSPLSVSRLCARSETNIIARRQLRPQGSGWVRRHLSP</sequence>
<gene>
    <name evidence="2" type="ORF">TCIL3000_0_61100</name>
</gene>
<organism evidence="2 3">
    <name type="scientific">Trypanosoma congolense (strain IL3000)</name>
    <dbReference type="NCBI Taxonomy" id="1068625"/>
    <lineage>
        <taxon>Eukaryota</taxon>
        <taxon>Discoba</taxon>
        <taxon>Euglenozoa</taxon>
        <taxon>Kinetoplastea</taxon>
        <taxon>Metakinetoplastina</taxon>
        <taxon>Trypanosomatida</taxon>
        <taxon>Trypanosomatidae</taxon>
        <taxon>Trypanosoma</taxon>
        <taxon>Nannomonas</taxon>
    </lineage>
</organism>
<name>F9WEC0_TRYCI</name>
<feature type="transmembrane region" description="Helical" evidence="1">
    <location>
        <begin position="57"/>
        <end position="79"/>
    </location>
</feature>
<reference evidence="3" key="1">
    <citation type="submission" date="2011-07" db="EMBL/GenBank/DDBJ databases">
        <title>Divergent evolution of antigenic variation in African trypanosomes.</title>
        <authorList>
            <person name="Jackson A.P."/>
            <person name="Berry A."/>
            <person name="Allison H.C."/>
            <person name="Burton P."/>
            <person name="Anderson J."/>
            <person name="Aslett M."/>
            <person name="Brown R."/>
            <person name="Corton N."/>
            <person name="Harris D."/>
            <person name="Hauser H."/>
            <person name="Gamble J."/>
            <person name="Gilderthorp R."/>
            <person name="McQuillan J."/>
            <person name="Quail M.A."/>
            <person name="Sanders M."/>
            <person name="Van Tonder A."/>
            <person name="Ginger M.L."/>
            <person name="Donelson J.E."/>
            <person name="Field M.C."/>
            <person name="Barry J.D."/>
            <person name="Berriman M."/>
            <person name="Hertz-Fowler C."/>
        </authorList>
    </citation>
    <scope>NUCLEOTIDE SEQUENCE [LARGE SCALE GENOMIC DNA]</scope>
    <source>
        <strain evidence="3">IL3000</strain>
    </source>
</reference>
<evidence type="ECO:0000313" key="2">
    <source>
        <dbReference type="EMBL" id="CCD15627.1"/>
    </source>
</evidence>
<comment type="caution">
    <text evidence="2">The sequence shown here is derived from an EMBL/GenBank/DDBJ whole genome shotgun (WGS) entry which is preliminary data.</text>
</comment>
<evidence type="ECO:0000313" key="3">
    <source>
        <dbReference type="Proteomes" id="UP000000702"/>
    </source>
</evidence>
<accession>F9WEC0</accession>
<keyword evidence="1" id="KW-1133">Transmembrane helix</keyword>
<feature type="transmembrane region" description="Helical" evidence="1">
    <location>
        <begin position="26"/>
        <end position="51"/>
    </location>
</feature>
<proteinExistence type="predicted"/>
<dbReference type="Proteomes" id="UP000000702">
    <property type="component" value="Unassembled WGS sequence"/>
</dbReference>
<evidence type="ECO:0000256" key="1">
    <source>
        <dbReference type="SAM" id="Phobius"/>
    </source>
</evidence>
<dbReference type="AlphaFoldDB" id="F9WEC0"/>
<reference evidence="2 3" key="2">
    <citation type="journal article" date="2012" name="Proc. Natl. Acad. Sci. U.S.A.">
        <title>Antigenic diversity is generated by distinct evolutionary mechanisms in African trypanosome species.</title>
        <authorList>
            <person name="Jackson A.P."/>
            <person name="Berry A."/>
            <person name="Aslett M."/>
            <person name="Allison H.C."/>
            <person name="Burton P."/>
            <person name="Vavrova-Anderson J."/>
            <person name="Brown R."/>
            <person name="Browne H."/>
            <person name="Corton N."/>
            <person name="Hauser H."/>
            <person name="Gamble J."/>
            <person name="Gilderthorp R."/>
            <person name="Marcello L."/>
            <person name="McQuillan J."/>
            <person name="Otto T.D."/>
            <person name="Quail M.A."/>
            <person name="Sanders M.J."/>
            <person name="van Tonder A."/>
            <person name="Ginger M.L."/>
            <person name="Field M.C."/>
            <person name="Barry J.D."/>
            <person name="Hertz-Fowler C."/>
            <person name="Berriman M."/>
        </authorList>
    </citation>
    <scope>NUCLEOTIDE SEQUENCE [LARGE SCALE GENOMIC DNA]</scope>
    <source>
        <strain evidence="2 3">IL3000</strain>
    </source>
</reference>